<dbReference type="EMBL" id="CH476635">
    <property type="protein sequence ID" value="EDN94454.1"/>
    <property type="molecule type" value="Genomic_DNA"/>
</dbReference>
<accession>A7EYB2</accession>
<keyword evidence="3" id="KW-1185">Reference proteome</keyword>
<proteinExistence type="predicted"/>
<organism evidence="2 3">
    <name type="scientific">Sclerotinia sclerotiorum (strain ATCC 18683 / 1980 / Ss-1)</name>
    <name type="common">White mold</name>
    <name type="synonym">Whetzelinia sclerotiorum</name>
    <dbReference type="NCBI Taxonomy" id="665079"/>
    <lineage>
        <taxon>Eukaryota</taxon>
        <taxon>Fungi</taxon>
        <taxon>Dikarya</taxon>
        <taxon>Ascomycota</taxon>
        <taxon>Pezizomycotina</taxon>
        <taxon>Leotiomycetes</taxon>
        <taxon>Helotiales</taxon>
        <taxon>Sclerotiniaceae</taxon>
        <taxon>Sclerotinia</taxon>
    </lineage>
</organism>
<sequence>MDVVEKTEESGSSTTMAAALDPDLTSESEPYLHDYNTIAPREFAKDRKLAEKLWGKPKRY</sequence>
<feature type="region of interest" description="Disordered" evidence="1">
    <location>
        <begin position="1"/>
        <end position="31"/>
    </location>
</feature>
<evidence type="ECO:0000256" key="1">
    <source>
        <dbReference type="SAM" id="MobiDB-lite"/>
    </source>
</evidence>
<dbReference type="HOGENOM" id="CLU_2943199_0_0_1"/>
<evidence type="ECO:0000313" key="3">
    <source>
        <dbReference type="Proteomes" id="UP000001312"/>
    </source>
</evidence>
<name>A7EYB2_SCLS1</name>
<dbReference type="Proteomes" id="UP000001312">
    <property type="component" value="Unassembled WGS sequence"/>
</dbReference>
<evidence type="ECO:0000313" key="2">
    <source>
        <dbReference type="EMBL" id="EDN94454.1"/>
    </source>
</evidence>
<dbReference type="AlphaFoldDB" id="A7EYB2"/>
<dbReference type="RefSeq" id="XP_001588780.1">
    <property type="nucleotide sequence ID" value="XM_001588730.1"/>
</dbReference>
<dbReference type="GeneID" id="5484688"/>
<gene>
    <name evidence="2" type="ORF">SS1G_10327</name>
</gene>
<dbReference type="KEGG" id="ssl:SS1G_10327"/>
<protein>
    <submittedName>
        <fullName evidence="2">Uncharacterized protein</fullName>
    </submittedName>
</protein>
<reference evidence="3" key="1">
    <citation type="journal article" date="2011" name="PLoS Genet.">
        <title>Genomic analysis of the necrotrophic fungal pathogens Sclerotinia sclerotiorum and Botrytis cinerea.</title>
        <authorList>
            <person name="Amselem J."/>
            <person name="Cuomo C.A."/>
            <person name="van Kan J.A."/>
            <person name="Viaud M."/>
            <person name="Benito E.P."/>
            <person name="Couloux A."/>
            <person name="Coutinho P.M."/>
            <person name="de Vries R.P."/>
            <person name="Dyer P.S."/>
            <person name="Fillinger S."/>
            <person name="Fournier E."/>
            <person name="Gout L."/>
            <person name="Hahn M."/>
            <person name="Kohn L."/>
            <person name="Lapalu N."/>
            <person name="Plummer K.M."/>
            <person name="Pradier J.M."/>
            <person name="Quevillon E."/>
            <person name="Sharon A."/>
            <person name="Simon A."/>
            <person name="ten Have A."/>
            <person name="Tudzynski B."/>
            <person name="Tudzynski P."/>
            <person name="Wincker P."/>
            <person name="Andrew M."/>
            <person name="Anthouard V."/>
            <person name="Beever R.E."/>
            <person name="Beffa R."/>
            <person name="Benoit I."/>
            <person name="Bouzid O."/>
            <person name="Brault B."/>
            <person name="Chen Z."/>
            <person name="Choquer M."/>
            <person name="Collemare J."/>
            <person name="Cotton P."/>
            <person name="Danchin E.G."/>
            <person name="Da Silva C."/>
            <person name="Gautier A."/>
            <person name="Giraud C."/>
            <person name="Giraud T."/>
            <person name="Gonzalez C."/>
            <person name="Grossetete S."/>
            <person name="Guldener U."/>
            <person name="Henrissat B."/>
            <person name="Howlett B.J."/>
            <person name="Kodira C."/>
            <person name="Kretschmer M."/>
            <person name="Lappartient A."/>
            <person name="Leroch M."/>
            <person name="Levis C."/>
            <person name="Mauceli E."/>
            <person name="Neuveglise C."/>
            <person name="Oeser B."/>
            <person name="Pearson M."/>
            <person name="Poulain J."/>
            <person name="Poussereau N."/>
            <person name="Quesneville H."/>
            <person name="Rascle C."/>
            <person name="Schumacher J."/>
            <person name="Segurens B."/>
            <person name="Sexton A."/>
            <person name="Silva E."/>
            <person name="Sirven C."/>
            <person name="Soanes D.M."/>
            <person name="Talbot N.J."/>
            <person name="Templeton M."/>
            <person name="Yandava C."/>
            <person name="Yarden O."/>
            <person name="Zeng Q."/>
            <person name="Rollins J.A."/>
            <person name="Lebrun M.H."/>
            <person name="Dickman M."/>
        </authorList>
    </citation>
    <scope>NUCLEOTIDE SEQUENCE [LARGE SCALE GENOMIC DNA]</scope>
    <source>
        <strain evidence="3">ATCC 18683 / 1980 / Ss-1</strain>
    </source>
</reference>
<dbReference type="InParanoid" id="A7EYB2"/>